<name>A0ABY5Q5F9_9ACTN</name>
<dbReference type="GeneID" id="95577905"/>
<keyword evidence="2" id="KW-1133">Transmembrane helix</keyword>
<keyword evidence="2" id="KW-0472">Membrane</keyword>
<dbReference type="RefSeq" id="WP_183064440.1">
    <property type="nucleotide sequence ID" value="NZ_CP102514.1"/>
</dbReference>
<feature type="region of interest" description="Disordered" evidence="1">
    <location>
        <begin position="1"/>
        <end position="33"/>
    </location>
</feature>
<evidence type="ECO:0008006" key="5">
    <source>
        <dbReference type="Google" id="ProtNLM"/>
    </source>
</evidence>
<sequence>MTQRRFGRAPWRSGEKQEPARPSVVPGPTHRNPQALAAELRELAAHPRAGSHGAALRELAESVARGSGLEVWAGGGLVAAYGGPDALAPGPDEDAARGRRLGALPTVLVFVPLLITWFGLGAAAWAYQRMRDSGSTAQGSFLTLWQQGFDGRLWPVLRFDMMALWTVLALSALATATLMRHRWEERDESERRLLSQRLSGALVQTQALAAGAAAASPGRFTAELQGAAERLRDLLGQAATVQQCARDLIVQADGAAGRSVAATAALGSAADALRSGTQQMRASARTAAAAAEQVAAGSRLLAESVDSAVTTLRTSVTESFVTAGRDAARLIGAAGESVASRFDTVAAAADERGSAAAGHAAESMDRVGREVRDALAAARGSFAESTQLLGSAVNGLDRSLTTLPSSLESSASEGAERIGMAYELAVAALSASLRQEVRAVSAELGDRIEELREAVAGRQTAEQDLRAGRTPYEAQLGAAVAEFHDTVRALTKALREAGPAVTDGARHRAARPAGDGPRAGADDAPVRNLHTPAGPAPDAPGAADRRQDRSDPSAPGRGPAGPPAAGRGGHGDARTGDDREEVR</sequence>
<feature type="compositionally biased region" description="Basic and acidic residues" evidence="1">
    <location>
        <begin position="569"/>
        <end position="583"/>
    </location>
</feature>
<evidence type="ECO:0000313" key="4">
    <source>
        <dbReference type="Proteomes" id="UP001057738"/>
    </source>
</evidence>
<keyword evidence="2" id="KW-0812">Transmembrane</keyword>
<organism evidence="3 4">
    <name type="scientific">Streptomyces yangpuensis</name>
    <dbReference type="NCBI Taxonomy" id="1648182"/>
    <lineage>
        <taxon>Bacteria</taxon>
        <taxon>Bacillati</taxon>
        <taxon>Actinomycetota</taxon>
        <taxon>Actinomycetes</taxon>
        <taxon>Kitasatosporales</taxon>
        <taxon>Streptomycetaceae</taxon>
        <taxon>Streptomyces</taxon>
    </lineage>
</organism>
<dbReference type="EMBL" id="CP102514">
    <property type="protein sequence ID" value="UUY51223.1"/>
    <property type="molecule type" value="Genomic_DNA"/>
</dbReference>
<protein>
    <recommendedName>
        <fullName evidence="5">Methyl-accepting chemotaxis protein</fullName>
    </recommendedName>
</protein>
<dbReference type="Proteomes" id="UP001057738">
    <property type="component" value="Chromosome"/>
</dbReference>
<gene>
    <name evidence="3" type="ORF">NRK68_30745</name>
</gene>
<evidence type="ECO:0000256" key="1">
    <source>
        <dbReference type="SAM" id="MobiDB-lite"/>
    </source>
</evidence>
<feature type="region of interest" description="Disordered" evidence="1">
    <location>
        <begin position="496"/>
        <end position="583"/>
    </location>
</feature>
<evidence type="ECO:0000256" key="2">
    <source>
        <dbReference type="SAM" id="Phobius"/>
    </source>
</evidence>
<accession>A0ABY5Q5F9</accession>
<evidence type="ECO:0000313" key="3">
    <source>
        <dbReference type="EMBL" id="UUY51223.1"/>
    </source>
</evidence>
<reference evidence="3" key="1">
    <citation type="submission" date="2022-08" db="EMBL/GenBank/DDBJ databases">
        <authorList>
            <person name="Tian L."/>
        </authorList>
    </citation>
    <scope>NUCLEOTIDE SEQUENCE</scope>
    <source>
        <strain evidence="3">CM253</strain>
    </source>
</reference>
<proteinExistence type="predicted"/>
<feature type="transmembrane region" description="Helical" evidence="2">
    <location>
        <begin position="107"/>
        <end position="127"/>
    </location>
</feature>
<keyword evidence="4" id="KW-1185">Reference proteome</keyword>